<dbReference type="Gene3D" id="1.10.260.40">
    <property type="entry name" value="lambda repressor-like DNA-binding domains"/>
    <property type="match status" value="1"/>
</dbReference>
<proteinExistence type="predicted"/>
<feature type="domain" description="HTH cro/C1-type" evidence="4">
    <location>
        <begin position="11"/>
        <end position="65"/>
    </location>
</feature>
<accession>A0A0P1EQM1</accession>
<organism evidence="5 6">
    <name type="scientific">Shimia marina</name>
    <dbReference type="NCBI Taxonomy" id="321267"/>
    <lineage>
        <taxon>Bacteria</taxon>
        <taxon>Pseudomonadati</taxon>
        <taxon>Pseudomonadota</taxon>
        <taxon>Alphaproteobacteria</taxon>
        <taxon>Rhodobacterales</taxon>
        <taxon>Roseobacteraceae</taxon>
    </lineage>
</organism>
<name>A0A0P1EQM1_9RHOB</name>
<dbReference type="InterPro" id="IPR050807">
    <property type="entry name" value="TransReg_Diox_bact_type"/>
</dbReference>
<dbReference type="GO" id="GO:0005829">
    <property type="term" value="C:cytosol"/>
    <property type="evidence" value="ECO:0007669"/>
    <property type="project" value="TreeGrafter"/>
</dbReference>
<dbReference type="InterPro" id="IPR001387">
    <property type="entry name" value="Cro/C1-type_HTH"/>
</dbReference>
<keyword evidence="2" id="KW-0238">DNA-binding</keyword>
<dbReference type="GO" id="GO:0003677">
    <property type="term" value="F:DNA binding"/>
    <property type="evidence" value="ECO:0007669"/>
    <property type="project" value="UniProtKB-KW"/>
</dbReference>
<reference evidence="5 6" key="1">
    <citation type="submission" date="2015-09" db="EMBL/GenBank/DDBJ databases">
        <authorList>
            <consortium name="Swine Surveillance"/>
        </authorList>
    </citation>
    <scope>NUCLEOTIDE SEQUENCE [LARGE SCALE GENOMIC DNA]</scope>
    <source>
        <strain evidence="5 6">CECT 7688</strain>
    </source>
</reference>
<dbReference type="GO" id="GO:0003700">
    <property type="term" value="F:DNA-binding transcription factor activity"/>
    <property type="evidence" value="ECO:0007669"/>
    <property type="project" value="TreeGrafter"/>
</dbReference>
<evidence type="ECO:0000256" key="2">
    <source>
        <dbReference type="ARBA" id="ARBA00023125"/>
    </source>
</evidence>
<evidence type="ECO:0000256" key="1">
    <source>
        <dbReference type="ARBA" id="ARBA00023015"/>
    </source>
</evidence>
<dbReference type="SMART" id="SM00530">
    <property type="entry name" value="HTH_XRE"/>
    <property type="match status" value="1"/>
</dbReference>
<sequence length="399" mass="43671">MAQQSLAGSRIRERRVMAGMRQAELARRVGISGSYLNLIEHNRRRIGGKLMVDIANALEVEPSLLSEGAEAALLSALREAAAVATQAMPEIERADEFAGRFPGWASLIAQLHSRQRSLEHTVATLTDRLTHDPHLATSMHEMLSIITAIRSMAGILADTKEIEPEWRNRFHRNLNEESLRLADGAQKLVAYLDAAGEGDTGMVLPIEEVEALVAAHGFQFDHLAEMSAAQLRDFIAAQSLLTTEDARAMAFVVLDRLRQDARLLPFDTVQRHLTDGPVDPVALANACAAPFGAVLRRLATLSDVLLPRPLGLVMCDGAGSMMLRKSVDGFGIPRFAGADPTWPLFQALSRPTQPLHQTITVTERGALHFECYAVAEVVGEVQINVTPLYHSFMLIVPQD</sequence>
<dbReference type="SUPFAM" id="SSF47413">
    <property type="entry name" value="lambda repressor-like DNA-binding domains"/>
    <property type="match status" value="1"/>
</dbReference>
<dbReference type="PROSITE" id="PS50943">
    <property type="entry name" value="HTH_CROC1"/>
    <property type="match status" value="1"/>
</dbReference>
<dbReference type="PANTHER" id="PTHR46797">
    <property type="entry name" value="HTH-TYPE TRANSCRIPTIONAL REGULATOR"/>
    <property type="match status" value="1"/>
</dbReference>
<keyword evidence="3" id="KW-0804">Transcription</keyword>
<dbReference type="CDD" id="cd00093">
    <property type="entry name" value="HTH_XRE"/>
    <property type="match status" value="1"/>
</dbReference>
<gene>
    <name evidence="5" type="ORF">SHM7688_02191</name>
</gene>
<dbReference type="STRING" id="321267.SHM7688_02191"/>
<dbReference type="Pfam" id="PF01381">
    <property type="entry name" value="HTH_3"/>
    <property type="match status" value="1"/>
</dbReference>
<evidence type="ECO:0000313" key="6">
    <source>
        <dbReference type="Proteomes" id="UP000054823"/>
    </source>
</evidence>
<dbReference type="RefSeq" id="WP_058239954.1">
    <property type="nucleotide sequence ID" value="NZ_CYPW01000023.1"/>
</dbReference>
<dbReference type="InterPro" id="IPR010982">
    <property type="entry name" value="Lambda_DNA-bd_dom_sf"/>
</dbReference>
<evidence type="ECO:0000256" key="3">
    <source>
        <dbReference type="ARBA" id="ARBA00023163"/>
    </source>
</evidence>
<dbReference type="EMBL" id="CYPW01000023">
    <property type="protein sequence ID" value="CUH52744.1"/>
    <property type="molecule type" value="Genomic_DNA"/>
</dbReference>
<dbReference type="OrthoDB" id="7790108at2"/>
<evidence type="ECO:0000313" key="5">
    <source>
        <dbReference type="EMBL" id="CUH52744.1"/>
    </source>
</evidence>
<dbReference type="PANTHER" id="PTHR46797:SF23">
    <property type="entry name" value="HTH-TYPE TRANSCRIPTIONAL REGULATOR SUTR"/>
    <property type="match status" value="1"/>
</dbReference>
<protein>
    <submittedName>
        <fullName evidence="5">Putative transcriptional regulator</fullName>
    </submittedName>
</protein>
<keyword evidence="1" id="KW-0805">Transcription regulation</keyword>
<keyword evidence="6" id="KW-1185">Reference proteome</keyword>
<dbReference type="Proteomes" id="UP000054823">
    <property type="component" value="Unassembled WGS sequence"/>
</dbReference>
<evidence type="ECO:0000259" key="4">
    <source>
        <dbReference type="PROSITE" id="PS50943"/>
    </source>
</evidence>
<dbReference type="AlphaFoldDB" id="A0A0P1EQM1"/>